<keyword evidence="1" id="KW-0472">Membrane</keyword>
<dbReference type="Proteomes" id="UP000000748">
    <property type="component" value="Chromosome"/>
</dbReference>
<gene>
    <name evidence="2" type="ordered locus">ECED1_0908</name>
</gene>
<dbReference type="HOGENOM" id="CLU_122709_0_0_6"/>
<keyword evidence="1" id="KW-0812">Transmembrane</keyword>
<dbReference type="RefSeq" id="WP_001209764.1">
    <property type="nucleotide sequence ID" value="NC_011745.1"/>
</dbReference>
<organism evidence="2 3">
    <name type="scientific">Escherichia coli O81 (strain ED1a)</name>
    <dbReference type="NCBI Taxonomy" id="585397"/>
    <lineage>
        <taxon>Bacteria</taxon>
        <taxon>Pseudomonadati</taxon>
        <taxon>Pseudomonadota</taxon>
        <taxon>Gammaproteobacteria</taxon>
        <taxon>Enterobacterales</taxon>
        <taxon>Enterobacteriaceae</taxon>
        <taxon>Escherichia</taxon>
    </lineage>
</organism>
<dbReference type="AlphaFoldDB" id="B7MRZ6"/>
<evidence type="ECO:0000313" key="3">
    <source>
        <dbReference type="Proteomes" id="UP000000748"/>
    </source>
</evidence>
<dbReference type="EMBL" id="CU928162">
    <property type="protein sequence ID" value="CAR07110.1"/>
    <property type="molecule type" value="Genomic_DNA"/>
</dbReference>
<feature type="transmembrane region" description="Helical" evidence="1">
    <location>
        <begin position="95"/>
        <end position="111"/>
    </location>
</feature>
<reference evidence="3" key="1">
    <citation type="journal article" date="2009" name="PLoS Genet.">
        <title>Organised genome dynamics in the Escherichia coli species results in highly diverse adaptive paths.</title>
        <authorList>
            <person name="Touchon M."/>
            <person name="Hoede C."/>
            <person name="Tenaillon O."/>
            <person name="Barbe V."/>
            <person name="Baeriswyl S."/>
            <person name="Bidet P."/>
            <person name="Bingen E."/>
            <person name="Bonacorsi S."/>
            <person name="Bouchier C."/>
            <person name="Bouvet O."/>
            <person name="Calteau A."/>
            <person name="Chiapello H."/>
            <person name="Clermont O."/>
            <person name="Cruveiller S."/>
            <person name="Danchin A."/>
            <person name="Diard M."/>
            <person name="Dossat C."/>
            <person name="Karoui M.E."/>
            <person name="Frapy E."/>
            <person name="Garry L."/>
            <person name="Ghigo J.M."/>
            <person name="Gilles A.M."/>
            <person name="Johnson J."/>
            <person name="Le Bouguenec C."/>
            <person name="Lescat M."/>
            <person name="Mangenot S."/>
            <person name="Martinez-Jehanne V."/>
            <person name="Matic I."/>
            <person name="Nassif X."/>
            <person name="Oztas S."/>
            <person name="Petit M.A."/>
            <person name="Pichon C."/>
            <person name="Rouy Z."/>
            <person name="Ruf C.S."/>
            <person name="Schneider D."/>
            <person name="Tourret J."/>
            <person name="Vacherie B."/>
            <person name="Vallenet D."/>
            <person name="Medigue C."/>
            <person name="Rocha E.P.C."/>
            <person name="Denamur E."/>
        </authorList>
    </citation>
    <scope>NUCLEOTIDE SEQUENCE [LARGE SCALE GENOMIC DNA]</scope>
    <source>
        <strain evidence="3">ED1a</strain>
    </source>
</reference>
<proteinExistence type="predicted"/>
<sequence length="215" mass="24764">MRFASRQAAKPGTRFMRCSGNVTRHDERWQAVFVLRVDVVRMLRINITWQLVIVCIRGVFLMSDKLPSDYEILFDLWYSYWLEHMTNLLHRRASLVLRISAFLAIVAAFIFCDSATFVFASVVLFLVWQVMAASLSIRAEKAEWQALSYQRLISQRHVLTPECMIARLSFVEESDSPVMECMINLAWNKACETVGSSSRNHVSISGRLLSRLCGF</sequence>
<dbReference type="KEGG" id="ecq:ECED1_0908"/>
<keyword evidence="1" id="KW-1133">Transmembrane helix</keyword>
<accession>B7MRZ6</accession>
<evidence type="ECO:0000256" key="1">
    <source>
        <dbReference type="SAM" id="Phobius"/>
    </source>
</evidence>
<evidence type="ECO:0000313" key="2">
    <source>
        <dbReference type="EMBL" id="CAR07110.1"/>
    </source>
</evidence>
<name>B7MRZ6_ECO81</name>
<feature type="transmembrane region" description="Helical" evidence="1">
    <location>
        <begin position="117"/>
        <end position="137"/>
    </location>
</feature>
<protein>
    <submittedName>
        <fullName evidence="2">Uncharacterized protein</fullName>
    </submittedName>
</protein>